<evidence type="ECO:0000256" key="4">
    <source>
        <dbReference type="ARBA" id="ARBA00022438"/>
    </source>
</evidence>
<dbReference type="Pfam" id="PF00883">
    <property type="entry name" value="Peptidase_M17"/>
    <property type="match status" value="1"/>
</dbReference>
<gene>
    <name evidence="8" type="primary">pepA</name>
    <name evidence="10" type="ORF">AVDCRST_MAG74-1768</name>
</gene>
<dbReference type="InterPro" id="IPR008283">
    <property type="entry name" value="Peptidase_M17_N"/>
</dbReference>
<dbReference type="NCBIfam" id="NF002073">
    <property type="entry name" value="PRK00913.1-2"/>
    <property type="match status" value="1"/>
</dbReference>
<dbReference type="SUPFAM" id="SSF53187">
    <property type="entry name" value="Zn-dependent exopeptidases"/>
    <property type="match status" value="1"/>
</dbReference>
<dbReference type="Gene3D" id="3.40.220.10">
    <property type="entry name" value="Leucine Aminopeptidase, subunit E, domain 1"/>
    <property type="match status" value="1"/>
</dbReference>
<reference evidence="10" key="1">
    <citation type="submission" date="2020-02" db="EMBL/GenBank/DDBJ databases">
        <authorList>
            <person name="Meier V. D."/>
        </authorList>
    </citation>
    <scope>NUCLEOTIDE SEQUENCE</scope>
    <source>
        <strain evidence="10">AVDCRST_MAG74</strain>
    </source>
</reference>
<dbReference type="NCBIfam" id="NF002077">
    <property type="entry name" value="PRK00913.2-4"/>
    <property type="match status" value="1"/>
</dbReference>
<evidence type="ECO:0000256" key="6">
    <source>
        <dbReference type="ARBA" id="ARBA00022801"/>
    </source>
</evidence>
<feature type="binding site" evidence="8">
    <location>
        <position position="352"/>
    </location>
    <ligand>
        <name>Mn(2+)</name>
        <dbReference type="ChEBI" id="CHEBI:29035"/>
        <label>1</label>
    </ligand>
</feature>
<keyword evidence="6 8" id="KW-0378">Hydrolase</keyword>
<name>A0A6J4P7I4_9BACT</name>
<feature type="binding site" evidence="8">
    <location>
        <position position="268"/>
    </location>
    <ligand>
        <name>Mn(2+)</name>
        <dbReference type="ChEBI" id="CHEBI:29035"/>
        <label>2</label>
    </ligand>
</feature>
<comment type="subcellular location">
    <subcellularLocation>
        <location evidence="8">Cytoplasm</location>
    </subcellularLocation>
</comment>
<dbReference type="InterPro" id="IPR023042">
    <property type="entry name" value="Peptidase_M17_leu_NH2_pept"/>
</dbReference>
<dbReference type="PANTHER" id="PTHR11963">
    <property type="entry name" value="LEUCINE AMINOPEPTIDASE-RELATED"/>
    <property type="match status" value="1"/>
</dbReference>
<dbReference type="EC" id="3.4.11.1" evidence="8"/>
<dbReference type="PRINTS" id="PR00481">
    <property type="entry name" value="LAMNOPPTDASE"/>
</dbReference>
<dbReference type="PANTHER" id="PTHR11963:SF23">
    <property type="entry name" value="CYTOSOL AMINOPEPTIDASE"/>
    <property type="match status" value="1"/>
</dbReference>
<feature type="domain" description="Cytosol aminopeptidase" evidence="9">
    <location>
        <begin position="348"/>
        <end position="355"/>
    </location>
</feature>
<dbReference type="HAMAP" id="MF_00181">
    <property type="entry name" value="Cytosol_peptidase_M17"/>
    <property type="match status" value="1"/>
</dbReference>
<keyword evidence="8" id="KW-0963">Cytoplasm</keyword>
<keyword evidence="4 8" id="KW-0031">Aminopeptidase</keyword>
<evidence type="ECO:0000256" key="8">
    <source>
        <dbReference type="HAMAP-Rule" id="MF_00181"/>
    </source>
</evidence>
<evidence type="ECO:0000256" key="1">
    <source>
        <dbReference type="ARBA" id="ARBA00000135"/>
    </source>
</evidence>
<evidence type="ECO:0000256" key="3">
    <source>
        <dbReference type="ARBA" id="ARBA00009528"/>
    </source>
</evidence>
<protein>
    <recommendedName>
        <fullName evidence="8">Probable cytosol aminopeptidase</fullName>
        <ecNumber evidence="8">3.4.11.1</ecNumber>
    </recommendedName>
    <alternativeName>
        <fullName evidence="8">Leucine aminopeptidase</fullName>
        <shortName evidence="8">LAP</shortName>
        <ecNumber evidence="8">3.4.11.10</ecNumber>
    </alternativeName>
    <alternativeName>
        <fullName evidence="8">Leucyl aminopeptidase</fullName>
    </alternativeName>
</protein>
<comment type="cofactor">
    <cofactor evidence="8">
        <name>Mn(2+)</name>
        <dbReference type="ChEBI" id="CHEBI:29035"/>
    </cofactor>
    <text evidence="8">Binds 2 manganese ions per subunit.</text>
</comment>
<proteinExistence type="inferred from homology"/>
<dbReference type="Gene3D" id="3.40.630.10">
    <property type="entry name" value="Zn peptidases"/>
    <property type="match status" value="1"/>
</dbReference>
<comment type="function">
    <text evidence="8">Presumably involved in the processing and regular turnover of intracellular proteins. Catalyzes the removal of unsubstituted N-terminal amino acids from various peptides.</text>
</comment>
<dbReference type="GO" id="GO:0030145">
    <property type="term" value="F:manganese ion binding"/>
    <property type="evidence" value="ECO:0007669"/>
    <property type="project" value="UniProtKB-UniRule"/>
</dbReference>
<evidence type="ECO:0000313" key="10">
    <source>
        <dbReference type="EMBL" id="CAA9403120.1"/>
    </source>
</evidence>
<dbReference type="GO" id="GO:0005737">
    <property type="term" value="C:cytoplasm"/>
    <property type="evidence" value="ECO:0007669"/>
    <property type="project" value="UniProtKB-SubCell"/>
</dbReference>
<dbReference type="PROSITE" id="PS00631">
    <property type="entry name" value="CYTOSOL_AP"/>
    <property type="match status" value="1"/>
</dbReference>
<organism evidence="10">
    <name type="scientific">uncultured Pyrinomonadaceae bacterium</name>
    <dbReference type="NCBI Taxonomy" id="2283094"/>
    <lineage>
        <taxon>Bacteria</taxon>
        <taxon>Pseudomonadati</taxon>
        <taxon>Acidobacteriota</taxon>
        <taxon>Blastocatellia</taxon>
        <taxon>Blastocatellales</taxon>
        <taxon>Pyrinomonadaceae</taxon>
        <taxon>environmental samples</taxon>
    </lineage>
</organism>
<dbReference type="AlphaFoldDB" id="A0A6J4P7I4"/>
<dbReference type="NCBIfam" id="NF002074">
    <property type="entry name" value="PRK00913.1-4"/>
    <property type="match status" value="1"/>
</dbReference>
<evidence type="ECO:0000256" key="7">
    <source>
        <dbReference type="ARBA" id="ARBA00023211"/>
    </source>
</evidence>
<comment type="catalytic activity">
    <reaction evidence="1 8">
        <text>Release of an N-terminal amino acid, Xaa-|-Yaa-, in which Xaa is preferably Leu, but may be other amino acids including Pro although not Arg or Lys, and Yaa may be Pro. Amino acid amides and methyl esters are also readily hydrolyzed, but rates on arylamides are exceedingly low.</text>
        <dbReference type="EC" id="3.4.11.1"/>
    </reaction>
</comment>
<feature type="binding site" evidence="8">
    <location>
        <position position="350"/>
    </location>
    <ligand>
        <name>Mn(2+)</name>
        <dbReference type="ChEBI" id="CHEBI:29035"/>
        <label>1</label>
    </ligand>
</feature>
<dbReference type="Pfam" id="PF02789">
    <property type="entry name" value="Peptidase_M17_N"/>
    <property type="match status" value="1"/>
</dbReference>
<dbReference type="EMBL" id="CADCUR010000148">
    <property type="protein sequence ID" value="CAA9403120.1"/>
    <property type="molecule type" value="Genomic_DNA"/>
</dbReference>
<dbReference type="InterPro" id="IPR043472">
    <property type="entry name" value="Macro_dom-like"/>
</dbReference>
<dbReference type="NCBIfam" id="NF002083">
    <property type="entry name" value="PRK00913.3-5"/>
    <property type="match status" value="1"/>
</dbReference>
<dbReference type="InterPro" id="IPR011356">
    <property type="entry name" value="Leucine_aapep/pepB"/>
</dbReference>
<evidence type="ECO:0000256" key="5">
    <source>
        <dbReference type="ARBA" id="ARBA00022670"/>
    </source>
</evidence>
<dbReference type="GO" id="GO:0006508">
    <property type="term" value="P:proteolysis"/>
    <property type="evidence" value="ECO:0007669"/>
    <property type="project" value="UniProtKB-KW"/>
</dbReference>
<dbReference type="SUPFAM" id="SSF52949">
    <property type="entry name" value="Macro domain-like"/>
    <property type="match status" value="1"/>
</dbReference>
<evidence type="ECO:0000256" key="2">
    <source>
        <dbReference type="ARBA" id="ARBA00000967"/>
    </source>
</evidence>
<dbReference type="GO" id="GO:0070006">
    <property type="term" value="F:metalloaminopeptidase activity"/>
    <property type="evidence" value="ECO:0007669"/>
    <property type="project" value="InterPro"/>
</dbReference>
<feature type="binding site" evidence="8">
    <location>
        <position position="273"/>
    </location>
    <ligand>
        <name>Mn(2+)</name>
        <dbReference type="ChEBI" id="CHEBI:29035"/>
        <label>2</label>
    </ligand>
</feature>
<sequence>MKFQAITDNFQDADVDALAVAVFKDENAASGILKDLDELIGGHIASTIKSEEFKGEAGETAYFIFESNGKNKASRLLLVGAGDRADYKTSDAGILAGTAARNLRKRNVKSFALAARLDGADASEVATTAAANVVASQFELDKYKSSDKNDRKIETFALFVEGGNVKNIKDSLTRGEIIGDSMNFTRDLANEPPNVLHPTEMAKRAEKMAKEVGLKCEILDEAKMEKLGMGSLLSVSKGSDQPAKMIVLRYEPKKSTGKRGELLALVGKGITFDTGGISIKPAEGMDAMKYDMSGGATVIGTMRAIGLLKPTVPVLGIVAAVENMPGSSATRPSDVVTASNGKTVEILNTDAEGRLVLADAVAYAEKQGATRIVDMATLTGAVIIALGDLNTAVLGNDQQLVDEIIECGREMGENFWQLPIGKEYSKMIKSDIADIKNIGGGRKAGTIIGAVFIQEFVKNAKWAHLDIAGTAWSDDAKPHRAKGPTAIAVRTLLKLVEKSQ</sequence>
<feature type="binding site" evidence="8">
    <location>
        <position position="273"/>
    </location>
    <ligand>
        <name>Mn(2+)</name>
        <dbReference type="ChEBI" id="CHEBI:29035"/>
        <label>1</label>
    </ligand>
</feature>
<keyword evidence="7 8" id="KW-0464">Manganese</keyword>
<comment type="catalytic activity">
    <reaction evidence="2 8">
        <text>Release of an N-terminal amino acid, preferentially leucine, but not glutamic or aspartic acids.</text>
        <dbReference type="EC" id="3.4.11.10"/>
    </reaction>
</comment>
<dbReference type="EC" id="3.4.11.10" evidence="8"/>
<dbReference type="InterPro" id="IPR000819">
    <property type="entry name" value="Peptidase_M17_C"/>
</dbReference>
<keyword evidence="5 8" id="KW-0645">Protease</keyword>
<dbReference type="CDD" id="cd00433">
    <property type="entry name" value="Peptidase_M17"/>
    <property type="match status" value="1"/>
</dbReference>
<feature type="active site" evidence="8">
    <location>
        <position position="354"/>
    </location>
</feature>
<feature type="binding site" evidence="8">
    <location>
        <position position="291"/>
    </location>
    <ligand>
        <name>Mn(2+)</name>
        <dbReference type="ChEBI" id="CHEBI:29035"/>
        <label>2</label>
    </ligand>
</feature>
<accession>A0A6J4P7I4</accession>
<comment type="similarity">
    <text evidence="3 8">Belongs to the peptidase M17 family.</text>
</comment>
<feature type="active site" evidence="8">
    <location>
        <position position="280"/>
    </location>
</feature>
<evidence type="ECO:0000259" key="9">
    <source>
        <dbReference type="PROSITE" id="PS00631"/>
    </source>
</evidence>
<feature type="binding site" evidence="8">
    <location>
        <position position="352"/>
    </location>
    <ligand>
        <name>Mn(2+)</name>
        <dbReference type="ChEBI" id="CHEBI:29035"/>
        <label>2</label>
    </ligand>
</feature>
<keyword evidence="8" id="KW-0479">Metal-binding</keyword>